<reference evidence="2 3" key="1">
    <citation type="journal article" date="2019" name="Environ. Microbiol.">
        <title>At the nexus of three kingdoms: the genome of the mycorrhizal fungus Gigaspora margarita provides insights into plant, endobacterial and fungal interactions.</title>
        <authorList>
            <person name="Venice F."/>
            <person name="Ghignone S."/>
            <person name="Salvioli di Fossalunga A."/>
            <person name="Amselem J."/>
            <person name="Novero M."/>
            <person name="Xianan X."/>
            <person name="Sedzielewska Toro K."/>
            <person name="Morin E."/>
            <person name="Lipzen A."/>
            <person name="Grigoriev I.V."/>
            <person name="Henrissat B."/>
            <person name="Martin F.M."/>
            <person name="Bonfante P."/>
        </authorList>
    </citation>
    <scope>NUCLEOTIDE SEQUENCE [LARGE SCALE GENOMIC DNA]</scope>
    <source>
        <strain evidence="2 3">BEG34</strain>
    </source>
</reference>
<protein>
    <submittedName>
        <fullName evidence="2">Cytosolic endo-beta-N-acetylglucosaminidase</fullName>
    </submittedName>
</protein>
<feature type="domain" description="Cytosolic endo-beta-N-acetylglucosaminidase TIM barrel" evidence="1">
    <location>
        <begin position="102"/>
        <end position="387"/>
    </location>
</feature>
<dbReference type="Pfam" id="PF03644">
    <property type="entry name" value="Glyco_hydro_85"/>
    <property type="match status" value="1"/>
</dbReference>
<dbReference type="InterPro" id="IPR032979">
    <property type="entry name" value="ENGase"/>
</dbReference>
<evidence type="ECO:0000313" key="2">
    <source>
        <dbReference type="EMBL" id="KAF0475944.1"/>
    </source>
</evidence>
<dbReference type="InterPro" id="IPR005201">
    <property type="entry name" value="TIM_ENGase"/>
</dbReference>
<dbReference type="Gene3D" id="3.20.20.80">
    <property type="entry name" value="Glycosidases"/>
    <property type="match status" value="1"/>
</dbReference>
<evidence type="ECO:0000313" key="3">
    <source>
        <dbReference type="Proteomes" id="UP000439903"/>
    </source>
</evidence>
<organism evidence="2 3">
    <name type="scientific">Gigaspora margarita</name>
    <dbReference type="NCBI Taxonomy" id="4874"/>
    <lineage>
        <taxon>Eukaryota</taxon>
        <taxon>Fungi</taxon>
        <taxon>Fungi incertae sedis</taxon>
        <taxon>Mucoromycota</taxon>
        <taxon>Glomeromycotina</taxon>
        <taxon>Glomeromycetes</taxon>
        <taxon>Diversisporales</taxon>
        <taxon>Gigasporaceae</taxon>
        <taxon>Gigaspora</taxon>
    </lineage>
</organism>
<accession>A0A8H3XK65</accession>
<keyword evidence="3" id="KW-1185">Reference proteome</keyword>
<dbReference type="EMBL" id="WTPW01000837">
    <property type="protein sequence ID" value="KAF0475944.1"/>
    <property type="molecule type" value="Genomic_DNA"/>
</dbReference>
<dbReference type="GO" id="GO:0005829">
    <property type="term" value="C:cytosol"/>
    <property type="evidence" value="ECO:0007669"/>
    <property type="project" value="UniProtKB-SubCell"/>
</dbReference>
<dbReference type="PANTHER" id="PTHR13246">
    <property type="entry name" value="ENDO BETA N-ACETYLGLUCOSAMINIDASE"/>
    <property type="match status" value="1"/>
</dbReference>
<dbReference type="Proteomes" id="UP000439903">
    <property type="component" value="Unassembled WGS sequence"/>
</dbReference>
<dbReference type="GO" id="GO:0033925">
    <property type="term" value="F:mannosyl-glycoprotein endo-beta-N-acetylglucosaminidase activity"/>
    <property type="evidence" value="ECO:0007669"/>
    <property type="project" value="UniProtKB-EC"/>
</dbReference>
<dbReference type="OrthoDB" id="284473at2759"/>
<dbReference type="AlphaFoldDB" id="A0A8H3XK65"/>
<sequence length="782" mass="88432">MHVSIKSINPSRIIVDFFLKKKKMLKLRQDLNTEFKKRLHFFETLSDVITWTPGNDDVNVSRVTLKQRPDWKREKSVDEQHRRDLRINVIDDNFEEFHDYFKFGQYCIQYWQFVDSFIYFSHHRVEIPPTMWVNAAHRNGTRVLGNFLTERADGSKDMELLVNGPDGQINKDGFNPFFADKFVQMAVYYNFDGWFINVESDLPGGERTARKLIQWLKYLTQEMHKNVPNSLVIWYDSVITAGKVRWQNILNDKNISFFNVCDGMFTNYHYGKNGPAISAMAAGSRNRDVYTGIDTYGRGTYGGGGFNTFLALEAIKHGRTSAGIFAPAWTFFEVPGDVFANDRLFWVGSPPGVAHRRPGVADYVAPKCVPKNTSFYTNFSLGTGHQFFIEGKSMIGLQDWFHLSHQSIGPNNLTFQLPRPNSFWWDYTFDTAYNGGTSLSINASGQLILPFARLPLYTLSLQIPPQTPLKLSVTYLPKQPDLKLSPYIRIRTNSINNSIQDQNFTTSEGAHFPDSTNIVQIELTSDSGVVTSKSFASTNTVLRNNGWITSEFILTCSIFKSSSSSTLGGDVNLRNDLVIEEFGISIYNLKNSTSHNVTRQLLGYVGELSIIPQNLKPDTNLEMVQNVKFERKVVNTPDLDDLSDEVTFVWGIVRWNDTVTPSEKDSSTHSDIKLSAGTSTEGEKQHVLAPIVTNLENTFAYYNIYVGVLPSSPNLSSSPDLNEITFLGISDTTQFSICGYGVMKCEIENGNGLVIWVQGVYEIDGSGVDKTKWAMTWVDLKN</sequence>
<gene>
    <name evidence="2" type="ORF">F8M41_024499</name>
</gene>
<dbReference type="PANTHER" id="PTHR13246:SF1">
    <property type="entry name" value="CYTOSOLIC ENDO-BETA-N-ACETYLGLUCOSAMINIDASE"/>
    <property type="match status" value="1"/>
</dbReference>
<comment type="caution">
    <text evidence="2">The sequence shown here is derived from an EMBL/GenBank/DDBJ whole genome shotgun (WGS) entry which is preliminary data.</text>
</comment>
<proteinExistence type="predicted"/>
<dbReference type="Gene3D" id="2.60.120.260">
    <property type="entry name" value="Galactose-binding domain-like"/>
    <property type="match status" value="1"/>
</dbReference>
<name>A0A8H3XK65_GIGMA</name>
<evidence type="ECO:0000259" key="1">
    <source>
        <dbReference type="Pfam" id="PF03644"/>
    </source>
</evidence>